<proteinExistence type="predicted"/>
<evidence type="ECO:0000259" key="3">
    <source>
        <dbReference type="PROSITE" id="PS50924"/>
    </source>
</evidence>
<feature type="compositionally biased region" description="Basic and acidic residues" evidence="2">
    <location>
        <begin position="292"/>
        <end position="306"/>
    </location>
</feature>
<feature type="transmembrane region" description="Helical" evidence="1">
    <location>
        <begin position="225"/>
        <end position="247"/>
    </location>
</feature>
<feature type="transmembrane region" description="Helical" evidence="1">
    <location>
        <begin position="89"/>
        <end position="110"/>
    </location>
</feature>
<keyword evidence="1" id="KW-1133">Transmembrane helix</keyword>
<accession>A0ABX2A2E0</accession>
<dbReference type="PANTHER" id="PTHR35152">
    <property type="entry name" value="DOMAIN SIGNALLING PROTEIN, PUTATIVE (AFU_ORTHOLOGUE AFUA_5G11310)-RELATED"/>
    <property type="match status" value="1"/>
</dbReference>
<feature type="transmembrane region" description="Helical" evidence="1">
    <location>
        <begin position="179"/>
        <end position="198"/>
    </location>
</feature>
<gene>
    <name evidence="4" type="ORF">HDG69_001536</name>
</gene>
<feature type="transmembrane region" description="Helical" evidence="1">
    <location>
        <begin position="150"/>
        <end position="172"/>
    </location>
</feature>
<feature type="transmembrane region" description="Helical" evidence="1">
    <location>
        <begin position="20"/>
        <end position="41"/>
    </location>
</feature>
<evidence type="ECO:0000313" key="4">
    <source>
        <dbReference type="EMBL" id="NOV96983.1"/>
    </source>
</evidence>
<keyword evidence="5" id="KW-1185">Reference proteome</keyword>
<dbReference type="PANTHER" id="PTHR35152:SF1">
    <property type="entry name" value="DOMAIN SIGNALLING PROTEIN, PUTATIVE (AFU_ORTHOLOGUE AFUA_5G11310)-RELATED"/>
    <property type="match status" value="1"/>
</dbReference>
<protein>
    <submittedName>
        <fullName evidence="4">NO-binding membrane sensor protein with MHYT domain</fullName>
    </submittedName>
</protein>
<evidence type="ECO:0000256" key="1">
    <source>
        <dbReference type="PROSITE-ProRule" id="PRU00244"/>
    </source>
</evidence>
<feature type="transmembrane region" description="Helical" evidence="1">
    <location>
        <begin position="53"/>
        <end position="77"/>
    </location>
</feature>
<reference evidence="4 5" key="1">
    <citation type="submission" date="2020-05" db="EMBL/GenBank/DDBJ databases">
        <title>Genomic Encyclopedia of Type Strains, Phase III (KMG-III): the genomes of soil and plant-associated and newly described type strains.</title>
        <authorList>
            <person name="Whitman W."/>
        </authorList>
    </citation>
    <scope>NUCLEOTIDE SEQUENCE [LARGE SCALE GENOMIC DNA]</scope>
    <source>
        <strain evidence="4 5">KCTC 19046</strain>
    </source>
</reference>
<dbReference type="InterPro" id="IPR005330">
    <property type="entry name" value="MHYT_dom"/>
</dbReference>
<organism evidence="4 5">
    <name type="scientific">Isoptericola halotolerans</name>
    <dbReference type="NCBI Taxonomy" id="300560"/>
    <lineage>
        <taxon>Bacteria</taxon>
        <taxon>Bacillati</taxon>
        <taxon>Actinomycetota</taxon>
        <taxon>Actinomycetes</taxon>
        <taxon>Micrococcales</taxon>
        <taxon>Promicromonosporaceae</taxon>
        <taxon>Isoptericola</taxon>
    </lineage>
</organism>
<feature type="domain" description="MHYT" evidence="3">
    <location>
        <begin position="17"/>
        <end position="207"/>
    </location>
</feature>
<feature type="compositionally biased region" description="Low complexity" evidence="2">
    <location>
        <begin position="278"/>
        <end position="291"/>
    </location>
</feature>
<evidence type="ECO:0000256" key="2">
    <source>
        <dbReference type="SAM" id="MobiDB-lite"/>
    </source>
</evidence>
<dbReference type="Pfam" id="PF03707">
    <property type="entry name" value="MHYT"/>
    <property type="match status" value="2"/>
</dbReference>
<comment type="caution">
    <text evidence="4">The sequence shown here is derived from an EMBL/GenBank/DDBJ whole genome shotgun (WGS) entry which is preliminary data.</text>
</comment>
<name>A0ABX2A2E0_9MICO</name>
<evidence type="ECO:0000313" key="5">
    <source>
        <dbReference type="Proteomes" id="UP000757540"/>
    </source>
</evidence>
<dbReference type="PROSITE" id="PS50924">
    <property type="entry name" value="MHYT"/>
    <property type="match status" value="1"/>
</dbReference>
<dbReference type="Proteomes" id="UP000757540">
    <property type="component" value="Unassembled WGS sequence"/>
</dbReference>
<feature type="region of interest" description="Disordered" evidence="2">
    <location>
        <begin position="270"/>
        <end position="306"/>
    </location>
</feature>
<keyword evidence="1" id="KW-0812">Transmembrane</keyword>
<dbReference type="RefSeq" id="WP_246256011.1">
    <property type="nucleotide sequence ID" value="NZ_BAAAML010000010.1"/>
</dbReference>
<sequence>MLAPYIVEEPLISHFTYGLLTPVLSFGLSFVGCAIGLSATARSRLYDGRARRLWLWMGALAIGGIGIWVMHFVAMLGFTVSSMEIRYDLPLTIASVGLAVLVVAGGLFIVDRGSGRPAAVLTGGTVTGLGVASMHYLGMHAMHTEVAIRYDGGLVALSVLIGVVAATAGLWLTYTVRSALGGILAAAVMALAVSGMHYTGMAAMDVADHAGHTTAPVDGLTTQELVGPLVVVLTVSVLALVVVAMIARAPHEIRADREFAQWRQALHGREERELEAVGARPGGAPTTTGAPESDRLRQRERRTTGR</sequence>
<keyword evidence="1" id="KW-0472">Membrane</keyword>
<feature type="transmembrane region" description="Helical" evidence="1">
    <location>
        <begin position="117"/>
        <end position="138"/>
    </location>
</feature>
<dbReference type="EMBL" id="JABEZU010000001">
    <property type="protein sequence ID" value="NOV96983.1"/>
    <property type="molecule type" value="Genomic_DNA"/>
</dbReference>